<proteinExistence type="predicted"/>
<reference evidence="1" key="1">
    <citation type="submission" date="2023-07" db="EMBL/GenBank/DDBJ databases">
        <title>draft genome sequence of fig (Ficus carica).</title>
        <authorList>
            <person name="Takahashi T."/>
            <person name="Nishimura K."/>
        </authorList>
    </citation>
    <scope>NUCLEOTIDE SEQUENCE</scope>
</reference>
<dbReference type="AlphaFoldDB" id="A0AA87ZDK9"/>
<accession>A0AA87ZDK9</accession>
<keyword evidence="2" id="KW-1185">Reference proteome</keyword>
<dbReference type="EMBL" id="BTGU01006729">
    <property type="protein sequence ID" value="GMN22746.1"/>
    <property type="molecule type" value="Genomic_DNA"/>
</dbReference>
<evidence type="ECO:0000313" key="2">
    <source>
        <dbReference type="Proteomes" id="UP001187192"/>
    </source>
</evidence>
<sequence length="74" mass="8152">MDSISIILPLTSLSPNLSFQASNDQRAHNPVDLTGVYNSRLGSLDQHDLELWAIQEVGHKSHSTVWTDELVGPV</sequence>
<evidence type="ECO:0000313" key="1">
    <source>
        <dbReference type="EMBL" id="GMN22746.1"/>
    </source>
</evidence>
<comment type="caution">
    <text evidence="1">The sequence shown here is derived from an EMBL/GenBank/DDBJ whole genome shotgun (WGS) entry which is preliminary data.</text>
</comment>
<organism evidence="1 2">
    <name type="scientific">Ficus carica</name>
    <name type="common">Common fig</name>
    <dbReference type="NCBI Taxonomy" id="3494"/>
    <lineage>
        <taxon>Eukaryota</taxon>
        <taxon>Viridiplantae</taxon>
        <taxon>Streptophyta</taxon>
        <taxon>Embryophyta</taxon>
        <taxon>Tracheophyta</taxon>
        <taxon>Spermatophyta</taxon>
        <taxon>Magnoliopsida</taxon>
        <taxon>eudicotyledons</taxon>
        <taxon>Gunneridae</taxon>
        <taxon>Pentapetalae</taxon>
        <taxon>rosids</taxon>
        <taxon>fabids</taxon>
        <taxon>Rosales</taxon>
        <taxon>Moraceae</taxon>
        <taxon>Ficeae</taxon>
        <taxon>Ficus</taxon>
    </lineage>
</organism>
<gene>
    <name evidence="1" type="ORF">TIFTF001_049021</name>
</gene>
<dbReference type="Proteomes" id="UP001187192">
    <property type="component" value="Unassembled WGS sequence"/>
</dbReference>
<name>A0AA87ZDK9_FICCA</name>
<protein>
    <submittedName>
        <fullName evidence="1">Uncharacterized protein</fullName>
    </submittedName>
</protein>